<dbReference type="STRING" id="589385.SAMN05421504_103124"/>
<dbReference type="Proteomes" id="UP000199515">
    <property type="component" value="Unassembled WGS sequence"/>
</dbReference>
<proteinExistence type="predicted"/>
<dbReference type="SUPFAM" id="SSF53335">
    <property type="entry name" value="S-adenosyl-L-methionine-dependent methyltransferases"/>
    <property type="match status" value="1"/>
</dbReference>
<organism evidence="1 2">
    <name type="scientific">Amycolatopsis xylanica</name>
    <dbReference type="NCBI Taxonomy" id="589385"/>
    <lineage>
        <taxon>Bacteria</taxon>
        <taxon>Bacillati</taxon>
        <taxon>Actinomycetota</taxon>
        <taxon>Actinomycetes</taxon>
        <taxon>Pseudonocardiales</taxon>
        <taxon>Pseudonocardiaceae</taxon>
        <taxon>Amycolatopsis</taxon>
    </lineage>
</organism>
<dbReference type="AlphaFoldDB" id="A0A1H3CRG6"/>
<reference evidence="1 2" key="1">
    <citation type="submission" date="2016-10" db="EMBL/GenBank/DDBJ databases">
        <authorList>
            <person name="de Groot N.N."/>
        </authorList>
    </citation>
    <scope>NUCLEOTIDE SEQUENCE [LARGE SCALE GENOMIC DNA]</scope>
    <source>
        <strain evidence="1 2">CPCC 202699</strain>
    </source>
</reference>
<protein>
    <recommendedName>
        <fullName evidence="3">Methyltransferase domain-containing protein</fullName>
    </recommendedName>
</protein>
<keyword evidence="2" id="KW-1185">Reference proteome</keyword>
<evidence type="ECO:0008006" key="3">
    <source>
        <dbReference type="Google" id="ProtNLM"/>
    </source>
</evidence>
<accession>A0A1H3CRG6</accession>
<dbReference type="EMBL" id="FNON01000003">
    <property type="protein sequence ID" value="SDX56743.1"/>
    <property type="molecule type" value="Genomic_DNA"/>
</dbReference>
<dbReference type="Gene3D" id="3.40.50.150">
    <property type="entry name" value="Vaccinia Virus protein VP39"/>
    <property type="match status" value="1"/>
</dbReference>
<dbReference type="InterPro" id="IPR029063">
    <property type="entry name" value="SAM-dependent_MTases_sf"/>
</dbReference>
<evidence type="ECO:0000313" key="2">
    <source>
        <dbReference type="Proteomes" id="UP000199515"/>
    </source>
</evidence>
<gene>
    <name evidence="1" type="ORF">SAMN05421504_103124</name>
</gene>
<sequence>MAFVDDRPITMAQRTFRQHAEQLAGMTHRDRFDYIFRANMWAADSVSGPGSELEQTRALREGLPPLLARFGVRSVLDLPCGDFGWLSTVDLGVESYLGADIVAELVARNSARYGQSFQVLDLITDDLPRADLVLCRDCLVHLSFHDIGRAIANLRRSGSRYLLTTTFTELNTNADIVTGDWRALNFRRAPFDFPEPLAVLYEECTEEDGAFADKALALWDIATLNDSWMLRP</sequence>
<evidence type="ECO:0000313" key="1">
    <source>
        <dbReference type="EMBL" id="SDX56743.1"/>
    </source>
</evidence>
<name>A0A1H3CRG6_9PSEU</name>